<dbReference type="EMBL" id="SLWA01000003">
    <property type="protein sequence ID" value="TCN59043.1"/>
    <property type="molecule type" value="Genomic_DNA"/>
</dbReference>
<keyword evidence="1" id="KW-1134">Transmembrane beta strand</keyword>
<evidence type="ECO:0000313" key="4">
    <source>
        <dbReference type="EMBL" id="TCN59043.1"/>
    </source>
</evidence>
<dbReference type="EMBL" id="QWDN01000003">
    <property type="protein sequence ID" value="TEB44439.1"/>
    <property type="molecule type" value="Genomic_DNA"/>
</dbReference>
<dbReference type="RefSeq" id="WP_132035332.1">
    <property type="nucleotide sequence ID" value="NZ_QWDN01000003.1"/>
</dbReference>
<dbReference type="InterPro" id="IPR012910">
    <property type="entry name" value="Plug_dom"/>
</dbReference>
<sequence>MKIQYKNIYIFITLLSLLINNALQAQEVNNEALINQDTIGISIEENHMDIGYDKQRREKVTSSISTVKGKDLEQNFNLNLGNTLYGRLAGATVTQGGSEPGISAPGISIRGLNTFGNAGSGPLYVIDGFVTSGSGTSNAFMQLVPEEIESISILKDASATAVYGARAANGVVLVTTKTGKEGPMKVSFTTRQGFNQAQSLPKFLGAYDYSLLYNEALANDGLAQKYTASDLEAYKNGSDPLFHPNVNWYDEVLQPIAPVASYDIKFTGGDKFIKYFVMANAINSNGLIKEFGDLDEESSNSKYEKYNFRSNLDLNITKNLLAEFKIGGAIERIRNPGTYNVGGTFTLLQQLPPNAFPVFNPNGSYGGTNIYANPVGNLLSTGFAETNTRTILASLKITQKLDVITKGLSVSGAIANNNYFESGTIKTKTYPRFSITKGANDAVIYSPATGQLSPLTNTDETLDQYRNITIQAFLNYNRTFGKSDISAMTMFNTDNITLNGTTANATDPYKHNSFSGRLTYMYDNRFIAEFSGSYMGTETFAPGKRYGFFPAGSVGYIISNESFLKDNNTLNFLKLRASYGLVGNDVIQTLGSGTRYGYFQTYGGPGYTFGTGNSGFGGFQENTIANPNITWEKEKTLNIGLDFTIFKNLHISYDYFNRDRYDILVSANSIIPAFTGIPSPNLNQGKTKSEGFDMSLRYNFNSKKQFRFFAEINGGYFENKIVFNAEAPNLNTQSLRTNSVIGQPFGLNAIGFYSADDILLRQTDPASVPGVVTEVIKAGDIKYQDIGGPNGMPDGIIDVNDVMAIGNPSMPNFTMGLHTGFKYKGFDADFVLQGVTGNTVYLGGNTFHAFQGNGQVGPIALNRWTPETAATADYPRLSSRDNLNNYQYSNFWQRDGSFIKLRSAEIGFTFPTNVAKSIKMDSVRFFLTGTNIFSIDKIEYGDPESLAGYPVMRTINMGINLQL</sequence>
<evidence type="ECO:0000259" key="3">
    <source>
        <dbReference type="Pfam" id="PF07715"/>
    </source>
</evidence>
<proteinExistence type="inferred from homology"/>
<evidence type="ECO:0000256" key="1">
    <source>
        <dbReference type="PROSITE-ProRule" id="PRU01360"/>
    </source>
</evidence>
<keyword evidence="1" id="KW-0998">Cell outer membrane</keyword>
<reference evidence="4 6" key="1">
    <citation type="journal article" date="2015" name="Stand. Genomic Sci.">
        <title>Genomic Encyclopedia of Bacterial and Archaeal Type Strains, Phase III: the genomes of soil and plant-associated and newly described type strains.</title>
        <authorList>
            <person name="Whitman W.B."/>
            <person name="Woyke T."/>
            <person name="Klenk H.P."/>
            <person name="Zhou Y."/>
            <person name="Lilburn T.G."/>
            <person name="Beck B.J."/>
            <person name="De Vos P."/>
            <person name="Vandamme P."/>
            <person name="Eisen J.A."/>
            <person name="Garrity G."/>
            <person name="Hugenholtz P."/>
            <person name="Kyrpides N.C."/>
        </authorList>
    </citation>
    <scope>NUCLEOTIDE SEQUENCE [LARGE SCALE GENOMIC DNA]</scope>
    <source>
        <strain evidence="4 6">P5626</strain>
    </source>
</reference>
<keyword evidence="1" id="KW-0812">Transmembrane</keyword>
<dbReference type="Proteomes" id="UP000298340">
    <property type="component" value="Unassembled WGS sequence"/>
</dbReference>
<organism evidence="5 7">
    <name type="scientific">Flavobacterium circumlabens</name>
    <dbReference type="NCBI Taxonomy" id="2133765"/>
    <lineage>
        <taxon>Bacteria</taxon>
        <taxon>Pseudomonadati</taxon>
        <taxon>Bacteroidota</taxon>
        <taxon>Flavobacteriia</taxon>
        <taxon>Flavobacteriales</taxon>
        <taxon>Flavobacteriaceae</taxon>
        <taxon>Flavobacterium</taxon>
    </lineage>
</organism>
<feature type="signal peptide" evidence="2">
    <location>
        <begin position="1"/>
        <end position="25"/>
    </location>
</feature>
<reference evidence="5 7" key="2">
    <citation type="journal article" date="2018" name="Syst. Appl. Microbiol.">
        <title>Flavobacterium circumlabens sp. nov. and Flavobacterium cupreum sp. nov., two psychrotrophic species isolated from Antarctic environmental samples.</title>
        <authorList>
            <person name="Kralova S."/>
            <person name="Busse H.J."/>
            <person name="Svec P."/>
            <person name="Maslanova I."/>
            <person name="Stankova E."/>
            <person name="Bartak M."/>
            <person name="Sedlacek I."/>
        </authorList>
    </citation>
    <scope>NUCLEOTIDE SEQUENCE [LARGE SCALE GENOMIC DNA]</scope>
    <source>
        <strain evidence="5 7">CCM 8828</strain>
    </source>
</reference>
<dbReference type="InterPro" id="IPR023997">
    <property type="entry name" value="TonB-dep_OMP_SusC/RagA_CS"/>
</dbReference>
<name>A0A4Y7UF28_9FLAO</name>
<keyword evidence="1" id="KW-0813">Transport</keyword>
<accession>A0A4Y7UF28</accession>
<dbReference type="Gene3D" id="2.170.130.10">
    <property type="entry name" value="TonB-dependent receptor, plug domain"/>
    <property type="match status" value="1"/>
</dbReference>
<dbReference type="OrthoDB" id="9768177at2"/>
<keyword evidence="1" id="KW-0472">Membrane</keyword>
<evidence type="ECO:0000313" key="7">
    <source>
        <dbReference type="Proteomes" id="UP000298340"/>
    </source>
</evidence>
<keyword evidence="2" id="KW-0732">Signal</keyword>
<keyword evidence="5" id="KW-0675">Receptor</keyword>
<dbReference type="Proteomes" id="UP000295270">
    <property type="component" value="Unassembled WGS sequence"/>
</dbReference>
<feature type="domain" description="TonB-dependent receptor plug" evidence="3">
    <location>
        <begin position="58"/>
        <end position="171"/>
    </location>
</feature>
<dbReference type="NCBIfam" id="TIGR04057">
    <property type="entry name" value="SusC_RagA_signa"/>
    <property type="match status" value="1"/>
</dbReference>
<protein>
    <submittedName>
        <fullName evidence="5">TonB-dependent receptor</fullName>
    </submittedName>
    <submittedName>
        <fullName evidence="4">TonB-linked SusC/RagA family outer membrane protein</fullName>
    </submittedName>
</protein>
<comment type="subcellular location">
    <subcellularLocation>
        <location evidence="1">Cell outer membrane</location>
        <topology evidence="1">Multi-pass membrane protein</topology>
    </subcellularLocation>
</comment>
<dbReference type="SUPFAM" id="SSF56935">
    <property type="entry name" value="Porins"/>
    <property type="match status" value="1"/>
</dbReference>
<dbReference type="InterPro" id="IPR023996">
    <property type="entry name" value="TonB-dep_OMP_SusC/RagA"/>
</dbReference>
<feature type="chain" id="PRO_5043204754" evidence="2">
    <location>
        <begin position="26"/>
        <end position="963"/>
    </location>
</feature>
<dbReference type="PROSITE" id="PS52016">
    <property type="entry name" value="TONB_DEPENDENT_REC_3"/>
    <property type="match status" value="1"/>
</dbReference>
<keyword evidence="6" id="KW-1185">Reference proteome</keyword>
<comment type="caution">
    <text evidence="5">The sequence shown here is derived from an EMBL/GenBank/DDBJ whole genome shotgun (WGS) entry which is preliminary data.</text>
</comment>
<dbReference type="InterPro" id="IPR039426">
    <property type="entry name" value="TonB-dep_rcpt-like"/>
</dbReference>
<dbReference type="Pfam" id="PF07715">
    <property type="entry name" value="Plug"/>
    <property type="match status" value="1"/>
</dbReference>
<reference evidence="4" key="3">
    <citation type="submission" date="2019-03" db="EMBL/GenBank/DDBJ databases">
        <authorList>
            <person name="Whitman W."/>
            <person name="Huntemann M."/>
            <person name="Clum A."/>
            <person name="Pillay M."/>
            <person name="Palaniappan K."/>
            <person name="Varghese N."/>
            <person name="Mikhailova N."/>
            <person name="Stamatis D."/>
            <person name="Reddy T."/>
            <person name="Daum C."/>
            <person name="Shapiro N."/>
            <person name="Ivanova N."/>
            <person name="Kyrpides N."/>
            <person name="Woyke T."/>
        </authorList>
    </citation>
    <scope>NUCLEOTIDE SEQUENCE</scope>
    <source>
        <strain evidence="4">P5626</strain>
    </source>
</reference>
<evidence type="ECO:0000313" key="6">
    <source>
        <dbReference type="Proteomes" id="UP000295270"/>
    </source>
</evidence>
<dbReference type="AlphaFoldDB" id="A0A4Y7UF28"/>
<dbReference type="GO" id="GO:0009279">
    <property type="term" value="C:cell outer membrane"/>
    <property type="evidence" value="ECO:0007669"/>
    <property type="project" value="UniProtKB-SubCell"/>
</dbReference>
<dbReference type="NCBIfam" id="TIGR04056">
    <property type="entry name" value="OMP_RagA_SusC"/>
    <property type="match status" value="1"/>
</dbReference>
<dbReference type="InterPro" id="IPR037066">
    <property type="entry name" value="Plug_dom_sf"/>
</dbReference>
<evidence type="ECO:0000313" key="5">
    <source>
        <dbReference type="EMBL" id="TEB44439.1"/>
    </source>
</evidence>
<evidence type="ECO:0000256" key="2">
    <source>
        <dbReference type="SAM" id="SignalP"/>
    </source>
</evidence>
<comment type="similarity">
    <text evidence="1">Belongs to the TonB-dependent receptor family.</text>
</comment>
<gene>
    <name evidence="5" type="ORF">D0809_11880</name>
    <name evidence="4" type="ORF">EV142_103492</name>
</gene>